<dbReference type="InterPro" id="IPR044974">
    <property type="entry name" value="Disease_R_plants"/>
</dbReference>
<dbReference type="InterPro" id="IPR042197">
    <property type="entry name" value="Apaf_helical"/>
</dbReference>
<proteinExistence type="predicted"/>
<evidence type="ECO:0000313" key="4">
    <source>
        <dbReference type="EMBL" id="KAI5447917.1"/>
    </source>
</evidence>
<feature type="domain" description="NB-ARC" evidence="3">
    <location>
        <begin position="178"/>
        <end position="246"/>
    </location>
</feature>
<evidence type="ECO:0000313" key="5">
    <source>
        <dbReference type="Proteomes" id="UP001058974"/>
    </source>
</evidence>
<keyword evidence="1" id="KW-0677">Repeat</keyword>
<keyword evidence="2" id="KW-0732">Signal</keyword>
<dbReference type="InterPro" id="IPR002182">
    <property type="entry name" value="NB-ARC"/>
</dbReference>
<gene>
    <name evidence="4" type="ORF">KIW84_015384</name>
</gene>
<dbReference type="InterPro" id="IPR036388">
    <property type="entry name" value="WH-like_DNA-bd_sf"/>
</dbReference>
<dbReference type="Gene3D" id="1.10.8.430">
    <property type="entry name" value="Helical domain of apoptotic protease-activating factors"/>
    <property type="match status" value="1"/>
</dbReference>
<dbReference type="EMBL" id="JAMSHJ010000001">
    <property type="protein sequence ID" value="KAI5447917.1"/>
    <property type="molecule type" value="Genomic_DNA"/>
</dbReference>
<name>A0A9D5H0N6_PEA</name>
<evidence type="ECO:0000256" key="1">
    <source>
        <dbReference type="ARBA" id="ARBA00022737"/>
    </source>
</evidence>
<reference evidence="4 5" key="1">
    <citation type="journal article" date="2022" name="Nat. Genet.">
        <title>Improved pea reference genome and pan-genome highlight genomic features and evolutionary characteristics.</title>
        <authorList>
            <person name="Yang T."/>
            <person name="Liu R."/>
            <person name="Luo Y."/>
            <person name="Hu S."/>
            <person name="Wang D."/>
            <person name="Wang C."/>
            <person name="Pandey M.K."/>
            <person name="Ge S."/>
            <person name="Xu Q."/>
            <person name="Li N."/>
            <person name="Li G."/>
            <person name="Huang Y."/>
            <person name="Saxena R.K."/>
            <person name="Ji Y."/>
            <person name="Li M."/>
            <person name="Yan X."/>
            <person name="He Y."/>
            <person name="Liu Y."/>
            <person name="Wang X."/>
            <person name="Xiang C."/>
            <person name="Varshney R.K."/>
            <person name="Ding H."/>
            <person name="Gao S."/>
            <person name="Zong X."/>
        </authorList>
    </citation>
    <scope>NUCLEOTIDE SEQUENCE [LARGE SCALE GENOMIC DNA]</scope>
    <source>
        <strain evidence="4 5">cv. Zhongwan 6</strain>
    </source>
</reference>
<dbReference type="InterPro" id="IPR027417">
    <property type="entry name" value="P-loop_NTPase"/>
</dbReference>
<feature type="chain" id="PRO_5039042882" description="NB-ARC domain-containing protein" evidence="2">
    <location>
        <begin position="17"/>
        <end position="347"/>
    </location>
</feature>
<dbReference type="GO" id="GO:0043531">
    <property type="term" value="F:ADP binding"/>
    <property type="evidence" value="ECO:0007669"/>
    <property type="project" value="InterPro"/>
</dbReference>
<dbReference type="PRINTS" id="PR00364">
    <property type="entry name" value="DISEASERSIST"/>
</dbReference>
<dbReference type="PANTHER" id="PTHR23155:SF1071">
    <property type="entry name" value="DISEASE RESISTANCE RPP13-LIKE PROTEIN 1"/>
    <property type="match status" value="1"/>
</dbReference>
<dbReference type="Proteomes" id="UP001058974">
    <property type="component" value="Chromosome 1"/>
</dbReference>
<feature type="domain" description="NB-ARC" evidence="3">
    <location>
        <begin position="111"/>
        <end position="174"/>
    </location>
</feature>
<evidence type="ECO:0000259" key="3">
    <source>
        <dbReference type="Pfam" id="PF00931"/>
    </source>
</evidence>
<organism evidence="4 5">
    <name type="scientific">Pisum sativum</name>
    <name type="common">Garden pea</name>
    <name type="synonym">Lathyrus oleraceus</name>
    <dbReference type="NCBI Taxonomy" id="3888"/>
    <lineage>
        <taxon>Eukaryota</taxon>
        <taxon>Viridiplantae</taxon>
        <taxon>Streptophyta</taxon>
        <taxon>Embryophyta</taxon>
        <taxon>Tracheophyta</taxon>
        <taxon>Spermatophyta</taxon>
        <taxon>Magnoliopsida</taxon>
        <taxon>eudicotyledons</taxon>
        <taxon>Gunneridae</taxon>
        <taxon>Pentapetalae</taxon>
        <taxon>rosids</taxon>
        <taxon>fabids</taxon>
        <taxon>Fabales</taxon>
        <taxon>Fabaceae</taxon>
        <taxon>Papilionoideae</taxon>
        <taxon>50 kb inversion clade</taxon>
        <taxon>NPAAA clade</taxon>
        <taxon>Hologalegina</taxon>
        <taxon>IRL clade</taxon>
        <taxon>Fabeae</taxon>
        <taxon>Lathyrus</taxon>
    </lineage>
</organism>
<feature type="signal peptide" evidence="2">
    <location>
        <begin position="1"/>
        <end position="16"/>
    </location>
</feature>
<evidence type="ECO:0000256" key="2">
    <source>
        <dbReference type="SAM" id="SignalP"/>
    </source>
</evidence>
<dbReference type="Gramene" id="Psat01G0538400-T1">
    <property type="protein sequence ID" value="KAI5447917.1"/>
    <property type="gene ID" value="KIW84_015384"/>
</dbReference>
<accession>A0A9D5H0N6</accession>
<keyword evidence="5" id="KW-1185">Reference proteome</keyword>
<dbReference type="SUPFAM" id="SSF52540">
    <property type="entry name" value="P-loop containing nucleoside triphosphate hydrolases"/>
    <property type="match status" value="1"/>
</dbReference>
<dbReference type="AlphaFoldDB" id="A0A9D5H0N6"/>
<dbReference type="Pfam" id="PF00931">
    <property type="entry name" value="NB-ARC"/>
    <property type="match status" value="2"/>
</dbReference>
<protein>
    <recommendedName>
        <fullName evidence="3">NB-ARC domain-containing protein</fullName>
    </recommendedName>
</protein>
<dbReference type="GO" id="GO:0098542">
    <property type="term" value="P:defense response to other organism"/>
    <property type="evidence" value="ECO:0007669"/>
    <property type="project" value="TreeGrafter"/>
</dbReference>
<dbReference type="PANTHER" id="PTHR23155">
    <property type="entry name" value="DISEASE RESISTANCE PROTEIN RP"/>
    <property type="match status" value="1"/>
</dbReference>
<dbReference type="Gene3D" id="3.40.50.300">
    <property type="entry name" value="P-loop containing nucleotide triphosphate hydrolases"/>
    <property type="match status" value="2"/>
</dbReference>
<dbReference type="Gene3D" id="1.10.10.10">
    <property type="entry name" value="Winged helix-like DNA-binding domain superfamily/Winged helix DNA-binding domain"/>
    <property type="match status" value="1"/>
</dbReference>
<sequence>MLVLVLMLWFSDWLDDLKDVVYVADDILDDISTKVATTRKNKKVSIDNYFSRFLNFEERDMVCKPEDIVARLEYNLKFKDILGLQHIATHHSSWRSPSTSLEDRSNIFGRNQDKEAILKLLLDGDVHGKTSVIPIVGMGGVGKTTLAQSVYNHDNIMLNFYVQAWACVSDHFDEFKSRKKFLIVLDDIWTEDYDAWNSLLRPLQYGTIGSKILVTTRIEKVASMVQTFQGYFLQQLSDEDCWSVFAHHPCLPQQECNDNMDLHKIGRKIVKKCKGLPLAAQSLRGLLRLKRDIRDWYNINSNICENESKIIPALRISYNYLPPYLKRCFVYCSLYPKDYEFYKDKLV</sequence>
<comment type="caution">
    <text evidence="4">The sequence shown here is derived from an EMBL/GenBank/DDBJ whole genome shotgun (WGS) entry which is preliminary data.</text>
</comment>